<dbReference type="RefSeq" id="WP_142055130.1">
    <property type="nucleotide sequence ID" value="NZ_VFPA01000002.1"/>
</dbReference>
<comment type="caution">
    <text evidence="1">The sequence shown here is derived from an EMBL/GenBank/DDBJ whole genome shotgun (WGS) entry which is preliminary data.</text>
</comment>
<dbReference type="Proteomes" id="UP000315677">
    <property type="component" value="Unassembled WGS sequence"/>
</dbReference>
<organism evidence="1 2">
    <name type="scientific">Pseudonocardia kunmingensis</name>
    <dbReference type="NCBI Taxonomy" id="630975"/>
    <lineage>
        <taxon>Bacteria</taxon>
        <taxon>Bacillati</taxon>
        <taxon>Actinomycetota</taxon>
        <taxon>Actinomycetes</taxon>
        <taxon>Pseudonocardiales</taxon>
        <taxon>Pseudonocardiaceae</taxon>
        <taxon>Pseudonocardia</taxon>
    </lineage>
</organism>
<gene>
    <name evidence="1" type="ORF">FB558_3739</name>
</gene>
<accession>A0A543DPB5</accession>
<protein>
    <submittedName>
        <fullName evidence="1">Uncharacterized protein</fullName>
    </submittedName>
</protein>
<evidence type="ECO:0000313" key="2">
    <source>
        <dbReference type="Proteomes" id="UP000315677"/>
    </source>
</evidence>
<proteinExistence type="predicted"/>
<keyword evidence="2" id="KW-1185">Reference proteome</keyword>
<name>A0A543DPB5_9PSEU</name>
<reference evidence="1 2" key="1">
    <citation type="submission" date="2019-06" db="EMBL/GenBank/DDBJ databases">
        <title>Sequencing the genomes of 1000 actinobacteria strains.</title>
        <authorList>
            <person name="Klenk H.-P."/>
        </authorList>
    </citation>
    <scope>NUCLEOTIDE SEQUENCE [LARGE SCALE GENOMIC DNA]</scope>
    <source>
        <strain evidence="1 2">DSM 45301</strain>
    </source>
</reference>
<evidence type="ECO:0000313" key="1">
    <source>
        <dbReference type="EMBL" id="TQM11186.1"/>
    </source>
</evidence>
<dbReference type="OrthoDB" id="4557043at2"/>
<dbReference type="EMBL" id="VFPA01000002">
    <property type="protein sequence ID" value="TQM11186.1"/>
    <property type="molecule type" value="Genomic_DNA"/>
</dbReference>
<sequence length="68" mass="7546">MSDDNIMYDSPTEFLHEVAEKKGECVAQSVIPLDDGTYVCACSCEQWEVIAPDRWKGLDLARAHTGSL</sequence>
<dbReference type="AlphaFoldDB" id="A0A543DPB5"/>